<evidence type="ECO:0000256" key="2">
    <source>
        <dbReference type="ARBA" id="ARBA00006555"/>
    </source>
</evidence>
<name>A0A2T0XHB6_9BACT</name>
<dbReference type="EMBL" id="QPIZ01000012">
    <property type="protein sequence ID" value="RCW33886.1"/>
    <property type="molecule type" value="Genomic_DNA"/>
</dbReference>
<evidence type="ECO:0000256" key="3">
    <source>
        <dbReference type="ARBA" id="ARBA00022448"/>
    </source>
</evidence>
<dbReference type="InterPro" id="IPR037682">
    <property type="entry name" value="TonB_C"/>
</dbReference>
<dbReference type="RefSeq" id="WP_106153523.1">
    <property type="nucleotide sequence ID" value="NZ_PVTS01000010.1"/>
</dbReference>
<dbReference type="GO" id="GO:0015031">
    <property type="term" value="P:protein transport"/>
    <property type="evidence" value="ECO:0007669"/>
    <property type="project" value="UniProtKB-KW"/>
</dbReference>
<dbReference type="SUPFAM" id="SSF56935">
    <property type="entry name" value="Porins"/>
    <property type="match status" value="1"/>
</dbReference>
<evidence type="ECO:0000256" key="9">
    <source>
        <dbReference type="ARBA" id="ARBA00023136"/>
    </source>
</evidence>
<dbReference type="STRING" id="1168289.GCA_000259075_01104"/>
<evidence type="ECO:0000313" key="13">
    <source>
        <dbReference type="Proteomes" id="UP000252733"/>
    </source>
</evidence>
<comment type="subcellular location">
    <subcellularLocation>
        <location evidence="1">Cell inner membrane</location>
        <topology evidence="1">Single-pass membrane protein</topology>
        <orientation evidence="1">Periplasmic side</orientation>
    </subcellularLocation>
</comment>
<keyword evidence="5" id="KW-0997">Cell inner membrane</keyword>
<evidence type="ECO:0000256" key="10">
    <source>
        <dbReference type="SAM" id="SignalP"/>
    </source>
</evidence>
<comment type="similarity">
    <text evidence="2">Belongs to the TonB family.</text>
</comment>
<evidence type="ECO:0000259" key="11">
    <source>
        <dbReference type="PROSITE" id="PS52015"/>
    </source>
</evidence>
<accession>A0A2T0XHB6</accession>
<feature type="signal peptide" evidence="10">
    <location>
        <begin position="1"/>
        <end position="24"/>
    </location>
</feature>
<keyword evidence="13" id="KW-1185">Reference proteome</keyword>
<dbReference type="AlphaFoldDB" id="A0A2T0XHB6"/>
<dbReference type="Gene3D" id="3.30.1150.10">
    <property type="match status" value="1"/>
</dbReference>
<dbReference type="PANTHER" id="PTHR33446:SF2">
    <property type="entry name" value="PROTEIN TONB"/>
    <property type="match status" value="1"/>
</dbReference>
<dbReference type="Pfam" id="PF03544">
    <property type="entry name" value="TonB_C"/>
    <property type="match status" value="1"/>
</dbReference>
<gene>
    <name evidence="12" type="ORF">DFO77_11250</name>
</gene>
<keyword evidence="10" id="KW-0732">Signal</keyword>
<dbReference type="GO" id="GO:0031992">
    <property type="term" value="F:energy transducer activity"/>
    <property type="evidence" value="ECO:0007669"/>
    <property type="project" value="TreeGrafter"/>
</dbReference>
<keyword evidence="4" id="KW-1003">Cell membrane</keyword>
<keyword evidence="3" id="KW-0813">Transport</keyword>
<keyword evidence="8" id="KW-1133">Transmembrane helix</keyword>
<dbReference type="PANTHER" id="PTHR33446">
    <property type="entry name" value="PROTEIN TONB-RELATED"/>
    <property type="match status" value="1"/>
</dbReference>
<dbReference type="NCBIfam" id="TIGR01352">
    <property type="entry name" value="tonB_Cterm"/>
    <property type="match status" value="1"/>
</dbReference>
<dbReference type="SUPFAM" id="SSF74653">
    <property type="entry name" value="TolA/TonB C-terminal domain"/>
    <property type="match status" value="1"/>
</dbReference>
<dbReference type="PROSITE" id="PS52015">
    <property type="entry name" value="TONB_CTD"/>
    <property type="match status" value="1"/>
</dbReference>
<dbReference type="InterPro" id="IPR051045">
    <property type="entry name" value="TonB-dependent_transducer"/>
</dbReference>
<evidence type="ECO:0000256" key="5">
    <source>
        <dbReference type="ARBA" id="ARBA00022519"/>
    </source>
</evidence>
<comment type="caution">
    <text evidence="12">The sequence shown here is derived from an EMBL/GenBank/DDBJ whole genome shotgun (WGS) entry which is preliminary data.</text>
</comment>
<evidence type="ECO:0000256" key="4">
    <source>
        <dbReference type="ARBA" id="ARBA00022475"/>
    </source>
</evidence>
<organism evidence="12 13">
    <name type="scientific">Marinilabilia salmonicolor</name>
    <dbReference type="NCBI Taxonomy" id="989"/>
    <lineage>
        <taxon>Bacteria</taxon>
        <taxon>Pseudomonadati</taxon>
        <taxon>Bacteroidota</taxon>
        <taxon>Bacteroidia</taxon>
        <taxon>Marinilabiliales</taxon>
        <taxon>Marinilabiliaceae</taxon>
        <taxon>Marinilabilia</taxon>
    </lineage>
</organism>
<keyword evidence="9" id="KW-0472">Membrane</keyword>
<keyword evidence="7" id="KW-0653">Protein transport</keyword>
<reference evidence="12 13" key="1">
    <citation type="submission" date="2018-07" db="EMBL/GenBank/DDBJ databases">
        <title>Freshwater and sediment microbial communities from various areas in North America, analyzing microbe dynamics in response to fracking.</title>
        <authorList>
            <person name="Lamendella R."/>
        </authorList>
    </citation>
    <scope>NUCLEOTIDE SEQUENCE [LARGE SCALE GENOMIC DNA]</scope>
    <source>
        <strain evidence="12 13">160A</strain>
    </source>
</reference>
<proteinExistence type="inferred from homology"/>
<evidence type="ECO:0000256" key="6">
    <source>
        <dbReference type="ARBA" id="ARBA00022692"/>
    </source>
</evidence>
<evidence type="ECO:0000256" key="7">
    <source>
        <dbReference type="ARBA" id="ARBA00022927"/>
    </source>
</evidence>
<feature type="chain" id="PRO_5030056645" evidence="10">
    <location>
        <begin position="25"/>
        <end position="207"/>
    </location>
</feature>
<dbReference type="GO" id="GO:0098797">
    <property type="term" value="C:plasma membrane protein complex"/>
    <property type="evidence" value="ECO:0007669"/>
    <property type="project" value="TreeGrafter"/>
</dbReference>
<evidence type="ECO:0000256" key="1">
    <source>
        <dbReference type="ARBA" id="ARBA00004383"/>
    </source>
</evidence>
<dbReference type="InterPro" id="IPR006260">
    <property type="entry name" value="TonB/TolA_C"/>
</dbReference>
<feature type="domain" description="TonB C-terminal" evidence="11">
    <location>
        <begin position="41"/>
        <end position="137"/>
    </location>
</feature>
<dbReference type="Proteomes" id="UP000252733">
    <property type="component" value="Unassembled WGS sequence"/>
</dbReference>
<dbReference type="GO" id="GO:0055085">
    <property type="term" value="P:transmembrane transport"/>
    <property type="evidence" value="ECO:0007669"/>
    <property type="project" value="InterPro"/>
</dbReference>
<dbReference type="OrthoDB" id="1522859at2"/>
<evidence type="ECO:0000313" key="12">
    <source>
        <dbReference type="EMBL" id="RCW33886.1"/>
    </source>
</evidence>
<sequence length="207" mass="23404">MKKIKLLTGTLMFCFLSMASVSFSQSETVAQDVDKEAKFKGKPRNIASFHEKYMKYPDEARLEMIEGTVLLEAVVTSDGKLMEPEIINGVDPLLDSEALRLARLMQDWKPAQKNGQEVDSRVRIPVKFTLSEEERAFMQTLRKNGLTEQMPLFVIDDKIAKAYIKVPHYNVKSVRVLKGEKAVEKYGPDAQNGVVIITTKRGTPPIR</sequence>
<protein>
    <submittedName>
        <fullName evidence="12">TonB family protein</fullName>
    </submittedName>
</protein>
<keyword evidence="6" id="KW-0812">Transmembrane</keyword>
<evidence type="ECO:0000256" key="8">
    <source>
        <dbReference type="ARBA" id="ARBA00022989"/>
    </source>
</evidence>